<dbReference type="InterPro" id="IPR004154">
    <property type="entry name" value="Anticodon-bd"/>
</dbReference>
<comment type="similarity">
    <text evidence="1 7">Belongs to the class-II aminoacyl-tRNA synthetase family.</text>
</comment>
<dbReference type="InterPro" id="IPR004516">
    <property type="entry name" value="HisRS/HisZ"/>
</dbReference>
<keyword evidence="11" id="KW-1185">Reference proteome</keyword>
<accession>A0A449A6E3</accession>
<dbReference type="CDD" id="cd00773">
    <property type="entry name" value="HisRS-like_core"/>
    <property type="match status" value="1"/>
</dbReference>
<keyword evidence="7" id="KW-0648">Protein biosynthesis</keyword>
<keyword evidence="5 7" id="KW-0030">Aminoacyl-tRNA synthetase</keyword>
<dbReference type="PROSITE" id="PS50862">
    <property type="entry name" value="AA_TRNA_LIGASE_II"/>
    <property type="match status" value="1"/>
</dbReference>
<dbReference type="EC" id="6.1.1.21" evidence="7"/>
<dbReference type="NCBIfam" id="TIGR00442">
    <property type="entry name" value="hisS"/>
    <property type="match status" value="1"/>
</dbReference>
<name>A0A449A6E3_9BACT</name>
<dbReference type="SUPFAM" id="SSF55681">
    <property type="entry name" value="Class II aaRS and biotin synthetases"/>
    <property type="match status" value="1"/>
</dbReference>
<keyword evidence="7 10" id="KW-0436">Ligase</keyword>
<evidence type="ECO:0000256" key="1">
    <source>
        <dbReference type="ARBA" id="ARBA00008226"/>
    </source>
</evidence>
<feature type="binding site" evidence="8">
    <location>
        <begin position="258"/>
        <end position="259"/>
    </location>
    <ligand>
        <name>L-histidine</name>
        <dbReference type="ChEBI" id="CHEBI:57595"/>
    </ligand>
</feature>
<dbReference type="EMBL" id="LR214951">
    <property type="protein sequence ID" value="VEU59806.1"/>
    <property type="molecule type" value="Genomic_DNA"/>
</dbReference>
<evidence type="ECO:0000256" key="2">
    <source>
        <dbReference type="ARBA" id="ARBA00022490"/>
    </source>
</evidence>
<dbReference type="PANTHER" id="PTHR43707">
    <property type="entry name" value="HISTIDYL-TRNA SYNTHETASE"/>
    <property type="match status" value="1"/>
</dbReference>
<dbReference type="SUPFAM" id="SSF52954">
    <property type="entry name" value="Class II aaRS ABD-related"/>
    <property type="match status" value="1"/>
</dbReference>
<dbReference type="Gene3D" id="3.40.50.800">
    <property type="entry name" value="Anticodon-binding domain"/>
    <property type="match status" value="1"/>
</dbReference>
<dbReference type="Pfam" id="PF03129">
    <property type="entry name" value="HGTP_anticodon"/>
    <property type="match status" value="1"/>
</dbReference>
<dbReference type="Gene3D" id="3.30.930.10">
    <property type="entry name" value="Bira Bifunctional Protein, Domain 2"/>
    <property type="match status" value="1"/>
</dbReference>
<dbReference type="RefSeq" id="WP_129720171.1">
    <property type="nucleotide sequence ID" value="NZ_LR214951.1"/>
</dbReference>
<dbReference type="PIRSF" id="PIRSF001549">
    <property type="entry name" value="His-tRNA_synth"/>
    <property type="match status" value="1"/>
</dbReference>
<dbReference type="InterPro" id="IPR041715">
    <property type="entry name" value="HisRS-like_core"/>
</dbReference>
<protein>
    <recommendedName>
        <fullName evidence="7">Histidine--tRNA ligase</fullName>
        <ecNumber evidence="7">6.1.1.21</ecNumber>
    </recommendedName>
    <alternativeName>
        <fullName evidence="7">Histidyl-tRNA synthetase</fullName>
        <shortName evidence="7">HisRS</shortName>
    </alternativeName>
</protein>
<feature type="binding site" evidence="8">
    <location>
        <position position="123"/>
    </location>
    <ligand>
        <name>L-histidine</name>
        <dbReference type="ChEBI" id="CHEBI:57595"/>
    </ligand>
</feature>
<dbReference type="InterPro" id="IPR015807">
    <property type="entry name" value="His-tRNA-ligase"/>
</dbReference>
<dbReference type="AlphaFoldDB" id="A0A449A6E3"/>
<comment type="subunit">
    <text evidence="7">Homodimer.</text>
</comment>
<evidence type="ECO:0000313" key="10">
    <source>
        <dbReference type="EMBL" id="VEU59806.1"/>
    </source>
</evidence>
<dbReference type="PANTHER" id="PTHR43707:SF1">
    <property type="entry name" value="HISTIDINE--TRNA LIGASE, MITOCHONDRIAL-RELATED"/>
    <property type="match status" value="1"/>
</dbReference>
<dbReference type="HAMAP" id="MF_00127">
    <property type="entry name" value="His_tRNA_synth"/>
    <property type="match status" value="1"/>
</dbReference>
<reference evidence="10 11" key="1">
    <citation type="submission" date="2019-01" db="EMBL/GenBank/DDBJ databases">
        <authorList>
            <consortium name="Pathogen Informatics"/>
        </authorList>
    </citation>
    <scope>NUCLEOTIDE SEQUENCE [LARGE SCALE GENOMIC DNA]</scope>
    <source>
        <strain evidence="10 11">NCTC10166</strain>
    </source>
</reference>
<feature type="binding site" evidence="8">
    <location>
        <begin position="80"/>
        <end position="82"/>
    </location>
    <ligand>
        <name>L-histidine</name>
        <dbReference type="ChEBI" id="CHEBI:57595"/>
    </ligand>
</feature>
<dbReference type="InterPro" id="IPR036621">
    <property type="entry name" value="Anticodon-bd_dom_sf"/>
</dbReference>
<sequence>MYFKVKGTRDLFEKESLIFEKIRKVFFQKLNSYNSIFIETPIFENYNLFYRTSGEESDIVNKEMYVFKDKSNRQLALRPEGTAPAVRAIIENKLYFKNKKFHYFGPMFRYERPQKGRFRQFYQAGAEFLGEKNVYLDFEIINLAFCFLKELKVDDFTLKINYLGTKEEKKAYINALKKYFQNYKNELSEISLKRLEKNPLRILDDKTEQEKDFVKKAPKIIDFLNQESISYFNDLKLLLNKFQIPFEKDYSLVRGLDYYDEIVFEFVSTSNALGAKSTIIGGGRYNNLFSNLNGPDISAIGFAVGVDRVLEIMKTNSELNFEKKVDYFVAVVNENEYDFLLKVVNELRNLKYNVEFNKKALNLKKLFENARNLNSEFIVFIEKNQTNSELTIKNLKTFDKHIITFNELKKIKGKNENN</sequence>
<feature type="binding site" evidence="8">
    <location>
        <position position="127"/>
    </location>
    <ligand>
        <name>L-histidine</name>
        <dbReference type="ChEBI" id="CHEBI:57595"/>
    </ligand>
</feature>
<feature type="domain" description="Aminoacyl-transfer RNA synthetases class-II family profile" evidence="9">
    <location>
        <begin position="1"/>
        <end position="313"/>
    </location>
</feature>
<gene>
    <name evidence="7 10" type="primary">hisS</name>
    <name evidence="10" type="ORF">NCTC10166_00792</name>
</gene>
<keyword evidence="4 7" id="KW-0067">ATP-binding</keyword>
<feature type="binding site" evidence="8">
    <location>
        <position position="109"/>
    </location>
    <ligand>
        <name>L-histidine</name>
        <dbReference type="ChEBI" id="CHEBI:57595"/>
    </ligand>
</feature>
<comment type="subcellular location">
    <subcellularLocation>
        <location evidence="7">Cytoplasm</location>
    </subcellularLocation>
</comment>
<dbReference type="GO" id="GO:0006427">
    <property type="term" value="P:histidyl-tRNA aminoacylation"/>
    <property type="evidence" value="ECO:0007669"/>
    <property type="project" value="UniProtKB-UniRule"/>
</dbReference>
<evidence type="ECO:0000256" key="8">
    <source>
        <dbReference type="PIRSR" id="PIRSR001549-1"/>
    </source>
</evidence>
<dbReference type="GO" id="GO:0004821">
    <property type="term" value="F:histidine-tRNA ligase activity"/>
    <property type="evidence" value="ECO:0007669"/>
    <property type="project" value="UniProtKB-UniRule"/>
</dbReference>
<evidence type="ECO:0000313" key="11">
    <source>
        <dbReference type="Proteomes" id="UP000289440"/>
    </source>
</evidence>
<dbReference type="OrthoDB" id="9800814at2"/>
<dbReference type="Proteomes" id="UP000289440">
    <property type="component" value="Chromosome"/>
</dbReference>
<dbReference type="GO" id="GO:0005737">
    <property type="term" value="C:cytoplasm"/>
    <property type="evidence" value="ECO:0007669"/>
    <property type="project" value="UniProtKB-SubCell"/>
</dbReference>
<proteinExistence type="inferred from homology"/>
<dbReference type="InterPro" id="IPR006195">
    <property type="entry name" value="aa-tRNA-synth_II"/>
</dbReference>
<evidence type="ECO:0000256" key="4">
    <source>
        <dbReference type="ARBA" id="ARBA00022840"/>
    </source>
</evidence>
<comment type="catalytic activity">
    <reaction evidence="6 7">
        <text>tRNA(His) + L-histidine + ATP = L-histidyl-tRNA(His) + AMP + diphosphate + H(+)</text>
        <dbReference type="Rhea" id="RHEA:17313"/>
        <dbReference type="Rhea" id="RHEA-COMP:9665"/>
        <dbReference type="Rhea" id="RHEA-COMP:9689"/>
        <dbReference type="ChEBI" id="CHEBI:15378"/>
        <dbReference type="ChEBI" id="CHEBI:30616"/>
        <dbReference type="ChEBI" id="CHEBI:33019"/>
        <dbReference type="ChEBI" id="CHEBI:57595"/>
        <dbReference type="ChEBI" id="CHEBI:78442"/>
        <dbReference type="ChEBI" id="CHEBI:78527"/>
        <dbReference type="ChEBI" id="CHEBI:456215"/>
        <dbReference type="EC" id="6.1.1.21"/>
    </reaction>
</comment>
<dbReference type="Pfam" id="PF13393">
    <property type="entry name" value="tRNA-synt_His"/>
    <property type="match status" value="1"/>
</dbReference>
<evidence type="ECO:0000259" key="9">
    <source>
        <dbReference type="PROSITE" id="PS50862"/>
    </source>
</evidence>
<dbReference type="InterPro" id="IPR045864">
    <property type="entry name" value="aa-tRNA-synth_II/BPL/LPL"/>
</dbReference>
<evidence type="ECO:0000256" key="3">
    <source>
        <dbReference type="ARBA" id="ARBA00022741"/>
    </source>
</evidence>
<evidence type="ECO:0000256" key="6">
    <source>
        <dbReference type="ARBA" id="ARBA00047639"/>
    </source>
</evidence>
<keyword evidence="2 7" id="KW-0963">Cytoplasm</keyword>
<feature type="binding site" evidence="8">
    <location>
        <position position="254"/>
    </location>
    <ligand>
        <name>L-histidine</name>
        <dbReference type="ChEBI" id="CHEBI:57595"/>
    </ligand>
</feature>
<evidence type="ECO:0000256" key="7">
    <source>
        <dbReference type="HAMAP-Rule" id="MF_00127"/>
    </source>
</evidence>
<organism evidence="10 11">
    <name type="scientific">Mesomycoplasma neurolyticum</name>
    <dbReference type="NCBI Taxonomy" id="2120"/>
    <lineage>
        <taxon>Bacteria</taxon>
        <taxon>Bacillati</taxon>
        <taxon>Mycoplasmatota</taxon>
        <taxon>Mycoplasmoidales</taxon>
        <taxon>Metamycoplasmataceae</taxon>
        <taxon>Mesomycoplasma</taxon>
    </lineage>
</organism>
<dbReference type="GO" id="GO:0005524">
    <property type="term" value="F:ATP binding"/>
    <property type="evidence" value="ECO:0007669"/>
    <property type="project" value="UniProtKB-UniRule"/>
</dbReference>
<evidence type="ECO:0000256" key="5">
    <source>
        <dbReference type="ARBA" id="ARBA00023146"/>
    </source>
</evidence>
<dbReference type="KEGG" id="mnu:NCTC10166_00792"/>
<keyword evidence="3 7" id="KW-0547">Nucleotide-binding</keyword>